<dbReference type="SUPFAM" id="SSF56672">
    <property type="entry name" value="DNA/RNA polymerases"/>
    <property type="match status" value="1"/>
</dbReference>
<accession>A0ABR1CP53</accession>
<dbReference type="CDD" id="cd01647">
    <property type="entry name" value="RT_LTR"/>
    <property type="match status" value="1"/>
</dbReference>
<organism evidence="3 4">
    <name type="scientific">Necator americanus</name>
    <name type="common">Human hookworm</name>
    <dbReference type="NCBI Taxonomy" id="51031"/>
    <lineage>
        <taxon>Eukaryota</taxon>
        <taxon>Metazoa</taxon>
        <taxon>Ecdysozoa</taxon>
        <taxon>Nematoda</taxon>
        <taxon>Chromadorea</taxon>
        <taxon>Rhabditida</taxon>
        <taxon>Rhabditina</taxon>
        <taxon>Rhabditomorpha</taxon>
        <taxon>Strongyloidea</taxon>
        <taxon>Ancylostomatidae</taxon>
        <taxon>Bunostominae</taxon>
        <taxon>Necator</taxon>
    </lineage>
</organism>
<evidence type="ECO:0000256" key="1">
    <source>
        <dbReference type="SAM" id="MobiDB-lite"/>
    </source>
</evidence>
<evidence type="ECO:0000313" key="4">
    <source>
        <dbReference type="Proteomes" id="UP001303046"/>
    </source>
</evidence>
<dbReference type="Pfam" id="PF00078">
    <property type="entry name" value="RVT_1"/>
    <property type="match status" value="1"/>
</dbReference>
<feature type="domain" description="Reverse transcriptase" evidence="2">
    <location>
        <begin position="459"/>
        <end position="637"/>
    </location>
</feature>
<dbReference type="Proteomes" id="UP001303046">
    <property type="component" value="Unassembled WGS sequence"/>
</dbReference>
<reference evidence="3 4" key="1">
    <citation type="submission" date="2023-08" db="EMBL/GenBank/DDBJ databases">
        <title>A Necator americanus chromosomal reference genome.</title>
        <authorList>
            <person name="Ilik V."/>
            <person name="Petrzelkova K.J."/>
            <person name="Pardy F."/>
            <person name="Fuh T."/>
            <person name="Niatou-Singa F.S."/>
            <person name="Gouil Q."/>
            <person name="Baker L."/>
            <person name="Ritchie M.E."/>
            <person name="Jex A.R."/>
            <person name="Gazzola D."/>
            <person name="Li H."/>
            <person name="Toshio Fujiwara R."/>
            <person name="Zhan B."/>
            <person name="Aroian R.V."/>
            <person name="Pafco B."/>
            <person name="Schwarz E.M."/>
        </authorList>
    </citation>
    <scope>NUCLEOTIDE SEQUENCE [LARGE SCALE GENOMIC DNA]</scope>
    <source>
        <strain evidence="3 4">Aroian</strain>
        <tissue evidence="3">Whole animal</tissue>
    </source>
</reference>
<evidence type="ECO:0000259" key="2">
    <source>
        <dbReference type="PROSITE" id="PS50878"/>
    </source>
</evidence>
<evidence type="ECO:0000313" key="3">
    <source>
        <dbReference type="EMBL" id="KAK6739478.1"/>
    </source>
</evidence>
<feature type="compositionally biased region" description="Basic and acidic residues" evidence="1">
    <location>
        <begin position="1000"/>
        <end position="1012"/>
    </location>
</feature>
<dbReference type="PROSITE" id="PS50878">
    <property type="entry name" value="RT_POL"/>
    <property type="match status" value="1"/>
</dbReference>
<dbReference type="PANTHER" id="PTHR37984:SF5">
    <property type="entry name" value="PROTEIN NYNRIN-LIKE"/>
    <property type="match status" value="1"/>
</dbReference>
<dbReference type="InterPro" id="IPR043502">
    <property type="entry name" value="DNA/RNA_pol_sf"/>
</dbReference>
<dbReference type="EMBL" id="JAVFWL010000003">
    <property type="protein sequence ID" value="KAK6739478.1"/>
    <property type="molecule type" value="Genomic_DNA"/>
</dbReference>
<dbReference type="InterPro" id="IPR012337">
    <property type="entry name" value="RNaseH-like_sf"/>
</dbReference>
<protein>
    <recommendedName>
        <fullName evidence="2">Reverse transcriptase domain-containing protein</fullName>
    </recommendedName>
</protein>
<dbReference type="SUPFAM" id="SSF53098">
    <property type="entry name" value="Ribonuclease H-like"/>
    <property type="match status" value="1"/>
</dbReference>
<dbReference type="Gene3D" id="3.10.10.10">
    <property type="entry name" value="HIV Type 1 Reverse Transcriptase, subunit A, domain 1"/>
    <property type="match status" value="1"/>
</dbReference>
<gene>
    <name evidence="3" type="primary">Necator_chrIII.g8907</name>
    <name evidence="3" type="ORF">RB195_008142</name>
</gene>
<dbReference type="Gene3D" id="3.30.420.10">
    <property type="entry name" value="Ribonuclease H-like superfamily/Ribonuclease H"/>
    <property type="match status" value="1"/>
</dbReference>
<dbReference type="InterPro" id="IPR043128">
    <property type="entry name" value="Rev_trsase/Diguanyl_cyclase"/>
</dbReference>
<dbReference type="PANTHER" id="PTHR37984">
    <property type="entry name" value="PROTEIN CBG26694"/>
    <property type="match status" value="1"/>
</dbReference>
<name>A0ABR1CP53_NECAM</name>
<proteinExistence type="predicted"/>
<dbReference type="Gene3D" id="3.30.70.270">
    <property type="match status" value="1"/>
</dbReference>
<sequence>MTTLLYLRGHVSCSALKNAPLLWLCRRPKQLAISGLQRRGRPPSPAELVTNSASTRLPEFVYDSENAKAQLIVSKLGAVTYARFTNHIFPKRACDAPLTDTVAVPKELFGHNTSVSARRYAYLKTQQNEEGLRDYTGLVNQRHVMAEFNDGTPKQMKCFVWIYRLVASQDADVRVRALRKIEDNPQTTLEELAAEAQHFLDIRQDAALLARSSVLHVNVVDSQKSRSREPPSPCFQCGANHWSRDYILVNKRCPDCRRSGHKRGFCKNFPEKKKRNPKQKRKSANTVTIASTRADVAVNRIYRRVQINGKKTGPAMGRPKLQSPRLTLKSANNEVINVRGCYECNFTTDGHGGYGTCHVADTSPLLGLDWIARHERLFRNLTEGSICNSSRTLSTLNSSLATHLRKKFLAVFVPGLGCCTKSKVKFALKPDSKPVFLKTRSVPYAAMPRISTEIDRVVSIHVLEPGDHSEWTALIVVVQKKNGSIRLCADYSTGLNDALEQNQHPLPTPEDTFTKLNGGRYFSQLDLAETYLQLEVDDVSKQLLTINTHRVLYRFNRLLFGVKLPPGIFQQCMDALIAGLDGTAAYLDDILVTGRAFGEHNARLEAVLKRIQDYGFRVRLDKCAFLQTEITYLEFVINAQGRLPDPEKIKSRRCPLSAPSNTLTKKDVVYTWTLECQSSFGKIKAILSSDLLLTHFDPSLPIIVAADAPNYGKFHRFIHGRHFTLRTDQKPFLAIFGSKKGVPVYSANRLQRWATMLLNYSFTIEFINTKDFGQVDALSRLVLSQSSIPTRSPQQMLMSFLSSQRTVISKNSLRRVQDKHPWQRIRSKLNYIHGRNHTRETRETQTRVHANFGESMEGRHYLLIVNAYAKWPEIQMSSISSMATIQAMKCIFAKFRNSLVTDNGTQFTSSHFTSFCRFRGILHIRTQPFHPQPLLKMSTSRTFCGHLQKRICEAEGGRTNSGRTTNVFNGMPCPSAPDQRSPNEALLGRRLRTELDLMLPSRDRTNGTREMESQFNRRNGA</sequence>
<dbReference type="InterPro" id="IPR036397">
    <property type="entry name" value="RNaseH_sf"/>
</dbReference>
<keyword evidence="4" id="KW-1185">Reference proteome</keyword>
<feature type="region of interest" description="Disordered" evidence="1">
    <location>
        <begin position="1000"/>
        <end position="1021"/>
    </location>
</feature>
<comment type="caution">
    <text evidence="3">The sequence shown here is derived from an EMBL/GenBank/DDBJ whole genome shotgun (WGS) entry which is preliminary data.</text>
</comment>
<dbReference type="InterPro" id="IPR000477">
    <property type="entry name" value="RT_dom"/>
</dbReference>
<dbReference type="InterPro" id="IPR050951">
    <property type="entry name" value="Retrovirus_Pol_polyprotein"/>
</dbReference>